<proteinExistence type="predicted"/>
<reference evidence="3 4" key="1">
    <citation type="submission" date="2019-02" db="EMBL/GenBank/DDBJ databases">
        <title>Draft genome sequence of Amycolatopsis sp. 8-3EHSu isolated from roots of Suaeda maritima.</title>
        <authorList>
            <person name="Duangmal K."/>
            <person name="Chantavorakit T."/>
        </authorList>
    </citation>
    <scope>NUCLEOTIDE SEQUENCE [LARGE SCALE GENOMIC DNA]</scope>
    <source>
        <strain evidence="3 4">8-3EHSu</strain>
    </source>
</reference>
<evidence type="ECO:0000313" key="4">
    <source>
        <dbReference type="Proteomes" id="UP000292003"/>
    </source>
</evidence>
<feature type="domain" description="Penicillin-binding protein transpeptidase" evidence="1">
    <location>
        <begin position="259"/>
        <end position="521"/>
    </location>
</feature>
<sequence length="529" mass="53142">MSPGWRRGVLTGAAVLVVAIVVAAVVILRGESGPPAADGAAQPSAGDVATRFLSAFAGGDTTLAGSLTDNPTAAAAALAATRTELGATAVTAGLNQVGSGADRVTGRFTVGWTLARQRTWTYDNEIELVRSGDGWLVRWKPALIHPKLDEGRRLVVRGTDGQPAAVDRDGAPLLVWQGTSLLPAGNKAPTLLTNSLARTVQDQGGQRWGIAVVDSGGTVVETVFGADPSAEAAPASTIGAAIQAKAQAAVDSVERSAVLVALQPSTGELLAVAQNNAAGIEPKAFTGLYAPGSVFKIATATAALSNGISADAVLQCPSEIRIGQRTLPNDGRFSLPPSPLHTAFAHSCNTTFASVAAGLPPDALVEAANKLGLGADFSVPGVDTELGTVEQPRGQAEAVEASIGQGRVLASPLGLAVMVATVASGKAVTPKLWRSAQTTVNTGYQPPAPSVLGPLRAMMREVVTAGTAKSLGSNGAVHGKTGTAEVGDAAKANGWFAGYRGDVAFAVLVEGGNASAPALAVAGKFLAGG</sequence>
<accession>A0A4Q7J7P2</accession>
<name>A0A4Q7J7P2_9PSEU</name>
<organism evidence="3 4">
    <name type="scientific">Amycolatopsis suaedae</name>
    <dbReference type="NCBI Taxonomy" id="2510978"/>
    <lineage>
        <taxon>Bacteria</taxon>
        <taxon>Bacillati</taxon>
        <taxon>Actinomycetota</taxon>
        <taxon>Actinomycetes</taxon>
        <taxon>Pseudonocardiales</taxon>
        <taxon>Pseudonocardiaceae</taxon>
        <taxon>Amycolatopsis</taxon>
    </lineage>
</organism>
<dbReference type="SUPFAM" id="SSF56601">
    <property type="entry name" value="beta-lactamase/transpeptidase-like"/>
    <property type="match status" value="1"/>
</dbReference>
<keyword evidence="4" id="KW-1185">Reference proteome</keyword>
<gene>
    <name evidence="3" type="ORF">EWH70_16175</name>
</gene>
<evidence type="ECO:0000259" key="2">
    <source>
        <dbReference type="Pfam" id="PF05223"/>
    </source>
</evidence>
<dbReference type="PANTHER" id="PTHR30627">
    <property type="entry name" value="PEPTIDOGLYCAN D,D-TRANSPEPTIDASE"/>
    <property type="match status" value="1"/>
</dbReference>
<dbReference type="InterPro" id="IPR050515">
    <property type="entry name" value="Beta-lactam/transpept"/>
</dbReference>
<dbReference type="InterPro" id="IPR012338">
    <property type="entry name" value="Beta-lactam/transpept-like"/>
</dbReference>
<dbReference type="InterPro" id="IPR001460">
    <property type="entry name" value="PCN-bd_Tpept"/>
</dbReference>
<comment type="caution">
    <text evidence="3">The sequence shown here is derived from an EMBL/GenBank/DDBJ whole genome shotgun (WGS) entry which is preliminary data.</text>
</comment>
<dbReference type="GO" id="GO:0071972">
    <property type="term" value="F:peptidoglycan L,D-transpeptidase activity"/>
    <property type="evidence" value="ECO:0007669"/>
    <property type="project" value="TreeGrafter"/>
</dbReference>
<evidence type="ECO:0000313" key="3">
    <source>
        <dbReference type="EMBL" id="RZQ63209.1"/>
    </source>
</evidence>
<feature type="domain" description="NTF2-like N-terminal transpeptidase" evidence="2">
    <location>
        <begin position="45"/>
        <end position="151"/>
    </location>
</feature>
<dbReference type="GO" id="GO:0005886">
    <property type="term" value="C:plasma membrane"/>
    <property type="evidence" value="ECO:0007669"/>
    <property type="project" value="TreeGrafter"/>
</dbReference>
<protein>
    <submittedName>
        <fullName evidence="3">Penicillin-binding protein</fullName>
    </submittedName>
</protein>
<dbReference type="Pfam" id="PF00905">
    <property type="entry name" value="Transpeptidase"/>
    <property type="match status" value="1"/>
</dbReference>
<dbReference type="EMBL" id="SFCC01000007">
    <property type="protein sequence ID" value="RZQ63209.1"/>
    <property type="molecule type" value="Genomic_DNA"/>
</dbReference>
<dbReference type="GO" id="GO:0071555">
    <property type="term" value="P:cell wall organization"/>
    <property type="evidence" value="ECO:0007669"/>
    <property type="project" value="TreeGrafter"/>
</dbReference>
<dbReference type="Gene3D" id="3.40.710.10">
    <property type="entry name" value="DD-peptidase/beta-lactamase superfamily"/>
    <property type="match status" value="1"/>
</dbReference>
<dbReference type="Proteomes" id="UP000292003">
    <property type="component" value="Unassembled WGS sequence"/>
</dbReference>
<evidence type="ECO:0000259" key="1">
    <source>
        <dbReference type="Pfam" id="PF00905"/>
    </source>
</evidence>
<dbReference type="RefSeq" id="WP_130476213.1">
    <property type="nucleotide sequence ID" value="NZ_SFCC01000007.1"/>
</dbReference>
<dbReference type="OrthoDB" id="5241017at2"/>
<dbReference type="GO" id="GO:0008658">
    <property type="term" value="F:penicillin binding"/>
    <property type="evidence" value="ECO:0007669"/>
    <property type="project" value="InterPro"/>
</dbReference>
<dbReference type="PANTHER" id="PTHR30627:SF24">
    <property type="entry name" value="PENICILLIN-BINDING PROTEIN 4B"/>
    <property type="match status" value="1"/>
</dbReference>
<dbReference type="AlphaFoldDB" id="A0A4Q7J7P2"/>
<dbReference type="InterPro" id="IPR007887">
    <property type="entry name" value="MecA_N"/>
</dbReference>
<dbReference type="Pfam" id="PF05223">
    <property type="entry name" value="MecA_N"/>
    <property type="match status" value="1"/>
</dbReference>
<dbReference type="GO" id="GO:0046677">
    <property type="term" value="P:response to antibiotic"/>
    <property type="evidence" value="ECO:0007669"/>
    <property type="project" value="InterPro"/>
</dbReference>